<protein>
    <submittedName>
        <fullName evidence="1">Uncharacterized protein</fullName>
    </submittedName>
</protein>
<sequence length="142" mass="15091">MHKNKSIKIEGYGASFDLEADEPVETVNVSTMLYMLVSEIALNCMAEGARSIGHIKCYLGSPHGFLAADTIGIKYGVSVKGNVSRPITEGELVVNAIIVGLSKGSIEKITLDAINKASGENGFIIKEKSVDHDHGGCACDHE</sequence>
<accession>A0A7C3F6M1</accession>
<dbReference type="EMBL" id="DSTX01000013">
    <property type="protein sequence ID" value="HFK21142.1"/>
    <property type="molecule type" value="Genomic_DNA"/>
</dbReference>
<name>A0A7C3F6M1_9CREN</name>
<organism evidence="1">
    <name type="scientific">Candidatus Methanomethylicus mesodigestus</name>
    <dbReference type="NCBI Taxonomy" id="1867258"/>
    <lineage>
        <taxon>Archaea</taxon>
        <taxon>Thermoproteota</taxon>
        <taxon>Methanosuratincolia</taxon>
        <taxon>Candidatus Methanomethylicales</taxon>
        <taxon>Candidatus Methanomethylicaceae</taxon>
        <taxon>Candidatus Methanomethylicus</taxon>
    </lineage>
</organism>
<dbReference type="AlphaFoldDB" id="A0A7C3F6M1"/>
<gene>
    <name evidence="1" type="ORF">ENS19_07710</name>
</gene>
<reference evidence="1" key="1">
    <citation type="journal article" date="2020" name="mSystems">
        <title>Genome- and Community-Level Interaction Insights into Carbon Utilization and Element Cycling Functions of Hydrothermarchaeota in Hydrothermal Sediment.</title>
        <authorList>
            <person name="Zhou Z."/>
            <person name="Liu Y."/>
            <person name="Xu W."/>
            <person name="Pan J."/>
            <person name="Luo Z.H."/>
            <person name="Li M."/>
        </authorList>
    </citation>
    <scope>NUCLEOTIDE SEQUENCE [LARGE SCALE GENOMIC DNA]</scope>
    <source>
        <strain evidence="1">SpSt-468</strain>
    </source>
</reference>
<comment type="caution">
    <text evidence="1">The sequence shown here is derived from an EMBL/GenBank/DDBJ whole genome shotgun (WGS) entry which is preliminary data.</text>
</comment>
<proteinExistence type="predicted"/>
<evidence type="ECO:0000313" key="1">
    <source>
        <dbReference type="EMBL" id="HFK21142.1"/>
    </source>
</evidence>